<feature type="transmembrane region" description="Helical" evidence="3">
    <location>
        <begin position="12"/>
        <end position="31"/>
    </location>
</feature>
<dbReference type="PANTHER" id="PTHR43130:SF3">
    <property type="entry name" value="HTH-TYPE TRANSCRIPTIONAL REGULATOR RV1931C"/>
    <property type="match status" value="1"/>
</dbReference>
<dbReference type="Gene3D" id="1.10.10.60">
    <property type="entry name" value="Homeodomain-like"/>
    <property type="match status" value="1"/>
</dbReference>
<keyword evidence="3" id="KW-0472">Membrane</keyword>
<evidence type="ECO:0000313" key="5">
    <source>
        <dbReference type="EMBL" id="SER07119.1"/>
    </source>
</evidence>
<dbReference type="GO" id="GO:0003700">
    <property type="term" value="F:DNA-binding transcription factor activity"/>
    <property type="evidence" value="ECO:0007669"/>
    <property type="project" value="InterPro"/>
</dbReference>
<dbReference type="SMART" id="SM00342">
    <property type="entry name" value="HTH_ARAC"/>
    <property type="match status" value="1"/>
</dbReference>
<dbReference type="Pfam" id="PF01965">
    <property type="entry name" value="DJ-1_PfpI"/>
    <property type="match status" value="1"/>
</dbReference>
<dbReference type="InterPro" id="IPR018060">
    <property type="entry name" value="HTH_AraC"/>
</dbReference>
<dbReference type="InterPro" id="IPR029062">
    <property type="entry name" value="Class_I_gatase-like"/>
</dbReference>
<keyword evidence="6" id="KW-1185">Reference proteome</keyword>
<evidence type="ECO:0000256" key="1">
    <source>
        <dbReference type="ARBA" id="ARBA00023015"/>
    </source>
</evidence>
<keyword evidence="3" id="KW-0812">Transmembrane</keyword>
<dbReference type="InterPro" id="IPR009057">
    <property type="entry name" value="Homeodomain-like_sf"/>
</dbReference>
<protein>
    <submittedName>
        <fullName evidence="5">DJ-1/PfpI family protein</fullName>
    </submittedName>
</protein>
<name>A0A1H9L7B1_9ACTN</name>
<dbReference type="Proteomes" id="UP000198504">
    <property type="component" value="Unassembled WGS sequence"/>
</dbReference>
<dbReference type="GO" id="GO:0043565">
    <property type="term" value="F:sequence-specific DNA binding"/>
    <property type="evidence" value="ECO:0007669"/>
    <property type="project" value="InterPro"/>
</dbReference>
<dbReference type="PROSITE" id="PS01124">
    <property type="entry name" value="HTH_ARAC_FAMILY_2"/>
    <property type="match status" value="1"/>
</dbReference>
<evidence type="ECO:0000313" key="6">
    <source>
        <dbReference type="Proteomes" id="UP000198504"/>
    </source>
</evidence>
<gene>
    <name evidence="5" type="ORF">SAMN05421756_108185</name>
</gene>
<dbReference type="Gene3D" id="3.40.50.880">
    <property type="match status" value="1"/>
</dbReference>
<organism evidence="5 6">
    <name type="scientific">Microlunatus flavus</name>
    <dbReference type="NCBI Taxonomy" id="1036181"/>
    <lineage>
        <taxon>Bacteria</taxon>
        <taxon>Bacillati</taxon>
        <taxon>Actinomycetota</taxon>
        <taxon>Actinomycetes</taxon>
        <taxon>Propionibacteriales</taxon>
        <taxon>Propionibacteriaceae</taxon>
        <taxon>Microlunatus</taxon>
    </lineage>
</organism>
<proteinExistence type="predicted"/>
<dbReference type="InterPro" id="IPR052158">
    <property type="entry name" value="INH-QAR"/>
</dbReference>
<evidence type="ECO:0000256" key="3">
    <source>
        <dbReference type="SAM" id="Phobius"/>
    </source>
</evidence>
<accession>A0A1H9L7B1</accession>
<dbReference type="PANTHER" id="PTHR43130">
    <property type="entry name" value="ARAC-FAMILY TRANSCRIPTIONAL REGULATOR"/>
    <property type="match status" value="1"/>
</dbReference>
<keyword evidence="3" id="KW-1133">Transmembrane helix</keyword>
<dbReference type="EMBL" id="FOFA01000008">
    <property type="protein sequence ID" value="SER07119.1"/>
    <property type="molecule type" value="Genomic_DNA"/>
</dbReference>
<evidence type="ECO:0000259" key="4">
    <source>
        <dbReference type="PROSITE" id="PS01124"/>
    </source>
</evidence>
<keyword evidence="1" id="KW-0805">Transcription regulation</keyword>
<reference evidence="6" key="1">
    <citation type="submission" date="2016-10" db="EMBL/GenBank/DDBJ databases">
        <authorList>
            <person name="Varghese N."/>
            <person name="Submissions S."/>
        </authorList>
    </citation>
    <scope>NUCLEOTIDE SEQUENCE [LARGE SCALE GENOMIC DNA]</scope>
    <source>
        <strain evidence="6">CGMCC 4.6856</strain>
    </source>
</reference>
<keyword evidence="2" id="KW-0804">Transcription</keyword>
<dbReference type="STRING" id="1036181.SAMN05421756_108185"/>
<dbReference type="SUPFAM" id="SSF46689">
    <property type="entry name" value="Homeodomain-like"/>
    <property type="match status" value="2"/>
</dbReference>
<dbReference type="Pfam" id="PF12833">
    <property type="entry name" value="HTH_18"/>
    <property type="match status" value="1"/>
</dbReference>
<dbReference type="SUPFAM" id="SSF52317">
    <property type="entry name" value="Class I glutamine amidotransferase-like"/>
    <property type="match status" value="1"/>
</dbReference>
<dbReference type="InterPro" id="IPR002818">
    <property type="entry name" value="DJ-1/PfpI"/>
</dbReference>
<dbReference type="AlphaFoldDB" id="A0A1H9L7B1"/>
<evidence type="ECO:0000256" key="2">
    <source>
        <dbReference type="ARBA" id="ARBA00023163"/>
    </source>
</evidence>
<feature type="domain" description="HTH araC/xylS-type" evidence="4">
    <location>
        <begin position="127"/>
        <end position="225"/>
    </location>
</feature>
<sequence>MLATLAAAYESGSILLSMCAGAFALGAAGLLDGRRSTTHWMHADELQESYPLTDVRAKGLFVEDERIVTSAGTAGSIDASLHLVRREWGAAVANTIARRMVVPPQRDGGQLQFVEAPIPGASSESLAPLLTWVITHLEEEHTAVSLARRAVMSERTFARRFIAETGTTPHKWVTQQRVLAARRLLEESDLSVDQISSRVGFNSAVVLRENLRRVVGLAPKAYRRRFATLVADDAARLVS</sequence>